<feature type="modified residue" description="4-aspartylphosphate" evidence="12">
    <location>
        <position position="1277"/>
    </location>
</feature>
<dbReference type="Gene3D" id="3.40.50.2300">
    <property type="match status" value="1"/>
</dbReference>
<evidence type="ECO:0000256" key="13">
    <source>
        <dbReference type="SAM" id="Coils"/>
    </source>
</evidence>
<dbReference type="Proteomes" id="UP000266005">
    <property type="component" value="Unassembled WGS sequence"/>
</dbReference>
<feature type="domain" description="PAC" evidence="18">
    <location>
        <begin position="897"/>
        <end position="948"/>
    </location>
</feature>
<dbReference type="GO" id="GO:0005524">
    <property type="term" value="F:ATP binding"/>
    <property type="evidence" value="ECO:0007669"/>
    <property type="project" value="UniProtKB-KW"/>
</dbReference>
<dbReference type="InterPro" id="IPR003018">
    <property type="entry name" value="GAF"/>
</dbReference>
<evidence type="ECO:0000256" key="12">
    <source>
        <dbReference type="PROSITE-ProRule" id="PRU00169"/>
    </source>
</evidence>
<dbReference type="Gene3D" id="3.30.450.20">
    <property type="entry name" value="PAS domain"/>
    <property type="match status" value="6"/>
</dbReference>
<dbReference type="InterPro" id="IPR001610">
    <property type="entry name" value="PAC"/>
</dbReference>
<dbReference type="PRINTS" id="PR00344">
    <property type="entry name" value="BCTRLSENSOR"/>
</dbReference>
<dbReference type="InterPro" id="IPR003661">
    <property type="entry name" value="HisK_dim/P_dom"/>
</dbReference>
<dbReference type="SMART" id="SM00448">
    <property type="entry name" value="REC"/>
    <property type="match status" value="1"/>
</dbReference>
<dbReference type="PANTHER" id="PTHR43047:SF72">
    <property type="entry name" value="OSMOSENSING HISTIDINE PROTEIN KINASE SLN1"/>
    <property type="match status" value="1"/>
</dbReference>
<sequence>MSPFRAATGDLLFNSLFDNVGVGIAIVGSEGKPNRVNGKLVTMLGYTAAELVEMPFKEFTHPDDVEKDVNLFNDLIGGNLGFYEIEKRYIRKDGSEFWALLTVSLVNQGPNSDLAIALVQDIDSRKQAECALNQKQQELSHLQQRLENLMTASPAVIYALDISNTRRFTFISQDIEKISGYTRAEVIAHPNWLNSVLQPAEKDSRARKIKRWLDKGATGVLTLTYRITCKDQTLNWVEDRLAAVKDDDGNFLELVGALSDITESMSENEQLTSIAHNVPGMIYKYRIRPDGTAHFPYSSDGIKQIYGVTPEEVKEDASIVLQNIHPDDFERVSICIMESAETLNRWKDTFRYCMPDGRIIWLDGSATPSRQADGSVSWYGHIRDITDRVERDRRLQESEERYRDLFENAPMLIQMVQEDGKLQFVNRAWQDTLGYTKDELPELDLFQIIHPDCAAHCKMLFNRLLKGEEIPSFEAQLITKSGEKVLVEGNTSGIYENGKLISSRTIFHNITERKKAEDALKLSEEKYRRIFENIQDVFYQTDAEGVATEISPSIFRNSGFTREDVLGKSSSFFYYDESERDELTRLLQERGEVIDFEARLQTKDERVIYTSINAHLIWDENGKVVGTEGSMRDITERKRTEAALLQSNELQRVLMKLATDFVNIPLGKLDDAINFALEETGSYAEVDRAYVFRYSFNEQTVSNTYEWCAPGISPQIHNLQTLPLAIAPEMVKMHREGKAFYIPDTQELDSGLPLRQHLISQDIKTFITVPMMNGSECLGFIGFDSVLHNRQWQERELSLLTVLAELLTNAENRRQTDLALNESIERFRGLFDLSPVGIALNDLYTGQFVEGNNALLHSTGYTWEELSQQKFKDIAHLDGEYEELLFHKALNHKYTYGPYEKELIRKDGTSIPVLVSGMVFRDKNGRELLWSIVQDFTEIKEYQSQLETALEYNKRANKELLVAKEEAEDANRAKSEFLANMSHEIRTPMNAILGFSEILLNTTSDTISKEYLRTILSSGKTLLSLINDLLDLSKIEAGQLALDLEPVNLEHVLEDIRMMFLPAAENKNIGIQISIASSLPKSLVLDEIRLRQILVNLVGNAMKFTHNGFITIEVSIEKINPEKHQYDLSISVTDTGIGIAPSDLSIIFDMFRQAKGVSVKHYGGTGLGLAITRRLVELMGGEIAVSSELGKGSSFKVLLHDIEFLDIDVSHDEQYNWSTAKVQFFHPTILVVDDITHNVQLVRTYLAEYDINLLEANNGQAGLQMAQQHQPDLILMDLRMPVMDGYDTTTALRSIAETKDIPVVAFTASILKQDEDMVREHFDGFLRKPVHKSQLLKELTAHLPHHLEEQEEANAKAPAPDDLTGLTPDQRDALRQHLHIIEEKYAVPAAELAEIMDLDAIADLINGLKLYMEQHELYHFLESHVELLSQAYSSFDIERMTQLLNDLKTRVRQTKEKL</sequence>
<dbReference type="InterPro" id="IPR005467">
    <property type="entry name" value="His_kinase_dom"/>
</dbReference>
<dbReference type="EC" id="2.7.13.3" evidence="3"/>
<dbReference type="Pfam" id="PF01590">
    <property type="entry name" value="GAF"/>
    <property type="match status" value="1"/>
</dbReference>
<keyword evidence="13" id="KW-0175">Coiled coil</keyword>
<dbReference type="SMART" id="SM00065">
    <property type="entry name" value="GAF"/>
    <property type="match status" value="1"/>
</dbReference>
<comment type="subcellular location">
    <subcellularLocation>
        <location evidence="2">Membrane</location>
    </subcellularLocation>
</comment>
<dbReference type="FunFam" id="1.10.287.130:FF:000038">
    <property type="entry name" value="Sensory transduction histidine kinase"/>
    <property type="match status" value="1"/>
</dbReference>
<feature type="domain" description="PAC" evidence="18">
    <location>
        <begin position="83"/>
        <end position="134"/>
    </location>
</feature>
<comment type="catalytic activity">
    <reaction evidence="1">
        <text>ATP + protein L-histidine = ADP + protein N-phospho-L-histidine.</text>
        <dbReference type="EC" id="2.7.13.3"/>
    </reaction>
</comment>
<name>A0A399SFV6_9BACT</name>
<evidence type="ECO:0000256" key="4">
    <source>
        <dbReference type="ARBA" id="ARBA00022553"/>
    </source>
</evidence>
<dbReference type="InterPro" id="IPR001789">
    <property type="entry name" value="Sig_transdc_resp-reg_receiver"/>
</dbReference>
<feature type="domain" description="PAS" evidence="17">
    <location>
        <begin position="142"/>
        <end position="216"/>
    </location>
</feature>
<organism evidence="19 20">
    <name type="scientific">Pontibacter oryzae</name>
    <dbReference type="NCBI Taxonomy" id="2304593"/>
    <lineage>
        <taxon>Bacteria</taxon>
        <taxon>Pseudomonadati</taxon>
        <taxon>Bacteroidota</taxon>
        <taxon>Cytophagia</taxon>
        <taxon>Cytophagales</taxon>
        <taxon>Hymenobacteraceae</taxon>
        <taxon>Pontibacter</taxon>
    </lineage>
</organism>
<dbReference type="Pfam" id="PF00072">
    <property type="entry name" value="Response_reg"/>
    <property type="match status" value="1"/>
</dbReference>
<evidence type="ECO:0000259" key="18">
    <source>
        <dbReference type="PROSITE" id="PS50113"/>
    </source>
</evidence>
<dbReference type="Gene3D" id="1.10.287.130">
    <property type="match status" value="1"/>
</dbReference>
<keyword evidence="10" id="KW-0472">Membrane</keyword>
<dbReference type="SUPFAM" id="SSF55781">
    <property type="entry name" value="GAF domain-like"/>
    <property type="match status" value="1"/>
</dbReference>
<dbReference type="Gene3D" id="3.30.450.40">
    <property type="match status" value="1"/>
</dbReference>
<feature type="domain" description="PAS" evidence="17">
    <location>
        <begin position="398"/>
        <end position="468"/>
    </location>
</feature>
<dbReference type="Pfam" id="PF02518">
    <property type="entry name" value="HATPase_c"/>
    <property type="match status" value="1"/>
</dbReference>
<dbReference type="InterPro" id="IPR029016">
    <property type="entry name" value="GAF-like_dom_sf"/>
</dbReference>
<evidence type="ECO:0000256" key="6">
    <source>
        <dbReference type="ARBA" id="ARBA00022741"/>
    </source>
</evidence>
<dbReference type="Pfam" id="PF13426">
    <property type="entry name" value="PAS_9"/>
    <property type="match status" value="2"/>
</dbReference>
<dbReference type="SMART" id="SM00388">
    <property type="entry name" value="HisKA"/>
    <property type="match status" value="1"/>
</dbReference>
<dbReference type="SUPFAM" id="SSF55785">
    <property type="entry name" value="PYP-like sensor domain (PAS domain)"/>
    <property type="match status" value="6"/>
</dbReference>
<dbReference type="FunFam" id="3.30.565.10:FF:000010">
    <property type="entry name" value="Sensor histidine kinase RcsC"/>
    <property type="match status" value="1"/>
</dbReference>
<keyword evidence="20" id="KW-1185">Reference proteome</keyword>
<dbReference type="InterPro" id="IPR000700">
    <property type="entry name" value="PAS-assoc_C"/>
</dbReference>
<dbReference type="GO" id="GO:0000155">
    <property type="term" value="F:phosphorelay sensor kinase activity"/>
    <property type="evidence" value="ECO:0007669"/>
    <property type="project" value="InterPro"/>
</dbReference>
<evidence type="ECO:0000313" key="19">
    <source>
        <dbReference type="EMBL" id="RIJ41423.1"/>
    </source>
</evidence>
<dbReference type="OrthoDB" id="9797097at2"/>
<feature type="domain" description="Response regulatory" evidence="16">
    <location>
        <begin position="1228"/>
        <end position="1343"/>
    </location>
</feature>
<dbReference type="CDD" id="cd00130">
    <property type="entry name" value="PAS"/>
    <property type="match status" value="6"/>
</dbReference>
<dbReference type="CDD" id="cd16922">
    <property type="entry name" value="HATPase_EvgS-ArcB-TorS-like"/>
    <property type="match status" value="1"/>
</dbReference>
<reference evidence="20" key="1">
    <citation type="submission" date="2018-08" db="EMBL/GenBank/DDBJ databases">
        <title>Mucilaginibacter sp. MYSH2.</title>
        <authorList>
            <person name="Seo T."/>
        </authorList>
    </citation>
    <scope>NUCLEOTIDE SEQUENCE [LARGE SCALE GENOMIC DNA]</scope>
    <source>
        <strain evidence="20">KIRAN</strain>
    </source>
</reference>
<keyword evidence="8" id="KW-0067">ATP-binding</keyword>
<dbReference type="InterPro" id="IPR035965">
    <property type="entry name" value="PAS-like_dom_sf"/>
</dbReference>
<evidence type="ECO:0000259" key="17">
    <source>
        <dbReference type="PROSITE" id="PS50112"/>
    </source>
</evidence>
<feature type="domain" description="Histidine kinase" evidence="15">
    <location>
        <begin position="980"/>
        <end position="1203"/>
    </location>
</feature>
<evidence type="ECO:0000313" key="20">
    <source>
        <dbReference type="Proteomes" id="UP000266005"/>
    </source>
</evidence>
<evidence type="ECO:0000256" key="2">
    <source>
        <dbReference type="ARBA" id="ARBA00004370"/>
    </source>
</evidence>
<dbReference type="PROSITE" id="PS50110">
    <property type="entry name" value="RESPONSE_REGULATORY"/>
    <property type="match status" value="1"/>
</dbReference>
<keyword evidence="11" id="KW-0131">Cell cycle</keyword>
<feature type="domain" description="PAC" evidence="18">
    <location>
        <begin position="594"/>
        <end position="646"/>
    </location>
</feature>
<dbReference type="CDD" id="cd00082">
    <property type="entry name" value="HisKA"/>
    <property type="match status" value="1"/>
</dbReference>
<evidence type="ECO:0000259" key="15">
    <source>
        <dbReference type="PROSITE" id="PS50109"/>
    </source>
</evidence>
<feature type="region of interest" description="Disordered" evidence="14">
    <location>
        <begin position="1349"/>
        <end position="1368"/>
    </location>
</feature>
<feature type="coiled-coil region" evidence="13">
    <location>
        <begin position="125"/>
        <end position="152"/>
    </location>
</feature>
<dbReference type="InterPro" id="IPR036097">
    <property type="entry name" value="HisK_dim/P_sf"/>
</dbReference>
<dbReference type="InterPro" id="IPR004358">
    <property type="entry name" value="Sig_transdc_His_kin-like_C"/>
</dbReference>
<evidence type="ECO:0000256" key="7">
    <source>
        <dbReference type="ARBA" id="ARBA00022777"/>
    </source>
</evidence>
<feature type="coiled-coil region" evidence="13">
    <location>
        <begin position="939"/>
        <end position="973"/>
    </location>
</feature>
<evidence type="ECO:0000259" key="16">
    <source>
        <dbReference type="PROSITE" id="PS50110"/>
    </source>
</evidence>
<dbReference type="PANTHER" id="PTHR43047">
    <property type="entry name" value="TWO-COMPONENT HISTIDINE PROTEIN KINASE"/>
    <property type="match status" value="1"/>
</dbReference>
<protein>
    <recommendedName>
        <fullName evidence="3">histidine kinase</fullName>
        <ecNumber evidence="3">2.7.13.3</ecNumber>
    </recommendedName>
</protein>
<keyword evidence="6" id="KW-0547">Nucleotide-binding</keyword>
<dbReference type="SUPFAM" id="SSF47384">
    <property type="entry name" value="Homodimeric domain of signal transducing histidine kinase"/>
    <property type="match status" value="1"/>
</dbReference>
<dbReference type="SMART" id="SM00091">
    <property type="entry name" value="PAS"/>
    <property type="match status" value="6"/>
</dbReference>
<dbReference type="InterPro" id="IPR003594">
    <property type="entry name" value="HATPase_dom"/>
</dbReference>
<dbReference type="InterPro" id="IPR013767">
    <property type="entry name" value="PAS_fold"/>
</dbReference>
<dbReference type="PROSITE" id="PS50113">
    <property type="entry name" value="PAC"/>
    <property type="match status" value="6"/>
</dbReference>
<feature type="domain" description="PAS" evidence="17">
    <location>
        <begin position="290"/>
        <end position="332"/>
    </location>
</feature>
<evidence type="ECO:0000256" key="11">
    <source>
        <dbReference type="ARBA" id="ARBA00023306"/>
    </source>
</evidence>
<dbReference type="GO" id="GO:0006355">
    <property type="term" value="P:regulation of DNA-templated transcription"/>
    <property type="evidence" value="ECO:0007669"/>
    <property type="project" value="InterPro"/>
</dbReference>
<dbReference type="PROSITE" id="PS50112">
    <property type="entry name" value="PAS"/>
    <property type="match status" value="5"/>
</dbReference>
<dbReference type="NCBIfam" id="TIGR00229">
    <property type="entry name" value="sensory_box"/>
    <property type="match status" value="6"/>
</dbReference>
<evidence type="ECO:0000256" key="8">
    <source>
        <dbReference type="ARBA" id="ARBA00022840"/>
    </source>
</evidence>
<dbReference type="Pfam" id="PF00989">
    <property type="entry name" value="PAS"/>
    <property type="match status" value="1"/>
</dbReference>
<dbReference type="Pfam" id="PF00512">
    <property type="entry name" value="HisKA"/>
    <property type="match status" value="1"/>
</dbReference>
<evidence type="ECO:0000256" key="5">
    <source>
        <dbReference type="ARBA" id="ARBA00022679"/>
    </source>
</evidence>
<dbReference type="InterPro" id="IPR013655">
    <property type="entry name" value="PAS_fold_3"/>
</dbReference>
<dbReference type="SMART" id="SM00387">
    <property type="entry name" value="HATPase_c"/>
    <property type="match status" value="1"/>
</dbReference>
<feature type="domain" description="PAS" evidence="17">
    <location>
        <begin position="523"/>
        <end position="589"/>
    </location>
</feature>
<evidence type="ECO:0000256" key="3">
    <source>
        <dbReference type="ARBA" id="ARBA00012438"/>
    </source>
</evidence>
<accession>A0A399SFV6</accession>
<feature type="domain" description="PAC" evidence="18">
    <location>
        <begin position="346"/>
        <end position="397"/>
    </location>
</feature>
<proteinExistence type="predicted"/>
<evidence type="ECO:0000256" key="9">
    <source>
        <dbReference type="ARBA" id="ARBA00023012"/>
    </source>
</evidence>
<comment type="caution">
    <text evidence="19">The sequence shown here is derived from an EMBL/GenBank/DDBJ whole genome shotgun (WGS) entry which is preliminary data.</text>
</comment>
<dbReference type="InterPro" id="IPR011006">
    <property type="entry name" value="CheY-like_superfamily"/>
</dbReference>
<dbReference type="SMART" id="SM00086">
    <property type="entry name" value="PAC"/>
    <property type="match status" value="6"/>
</dbReference>
<gene>
    <name evidence="19" type="ORF">D1627_05110</name>
</gene>
<dbReference type="RefSeq" id="WP_119431173.1">
    <property type="nucleotide sequence ID" value="NZ_QWGE01000002.1"/>
</dbReference>
<keyword evidence="5" id="KW-0808">Transferase</keyword>
<keyword evidence="7" id="KW-0418">Kinase</keyword>
<dbReference type="EMBL" id="QWGE01000002">
    <property type="protein sequence ID" value="RIJ41423.1"/>
    <property type="molecule type" value="Genomic_DNA"/>
</dbReference>
<feature type="domain" description="PAS" evidence="17">
    <location>
        <begin position="9"/>
        <end position="79"/>
    </location>
</feature>
<dbReference type="SUPFAM" id="SSF52172">
    <property type="entry name" value="CheY-like"/>
    <property type="match status" value="1"/>
</dbReference>
<keyword evidence="4 12" id="KW-0597">Phosphoprotein</keyword>
<evidence type="ECO:0000256" key="14">
    <source>
        <dbReference type="SAM" id="MobiDB-lite"/>
    </source>
</evidence>
<keyword evidence="9" id="KW-0902">Two-component regulatory system</keyword>
<dbReference type="Pfam" id="PF08447">
    <property type="entry name" value="PAS_3"/>
    <property type="match status" value="3"/>
</dbReference>
<dbReference type="SUPFAM" id="SSF55874">
    <property type="entry name" value="ATPase domain of HSP90 chaperone/DNA topoisomerase II/histidine kinase"/>
    <property type="match status" value="1"/>
</dbReference>
<evidence type="ECO:0000256" key="1">
    <source>
        <dbReference type="ARBA" id="ARBA00000085"/>
    </source>
</evidence>
<feature type="domain" description="PAC" evidence="18">
    <location>
        <begin position="221"/>
        <end position="273"/>
    </location>
</feature>
<feature type="domain" description="PAC" evidence="18">
    <location>
        <begin position="471"/>
        <end position="522"/>
    </location>
</feature>
<dbReference type="InterPro" id="IPR000014">
    <property type="entry name" value="PAS"/>
</dbReference>
<dbReference type="InterPro" id="IPR036890">
    <property type="entry name" value="HATPase_C_sf"/>
</dbReference>
<dbReference type="GO" id="GO:0009927">
    <property type="term" value="F:histidine phosphotransfer kinase activity"/>
    <property type="evidence" value="ECO:0007669"/>
    <property type="project" value="TreeGrafter"/>
</dbReference>
<evidence type="ECO:0000256" key="10">
    <source>
        <dbReference type="ARBA" id="ARBA00023136"/>
    </source>
</evidence>
<dbReference type="GO" id="GO:0005886">
    <property type="term" value="C:plasma membrane"/>
    <property type="evidence" value="ECO:0007669"/>
    <property type="project" value="TreeGrafter"/>
</dbReference>
<dbReference type="Gene3D" id="3.30.565.10">
    <property type="entry name" value="Histidine kinase-like ATPase, C-terminal domain"/>
    <property type="match status" value="1"/>
</dbReference>
<dbReference type="PROSITE" id="PS50109">
    <property type="entry name" value="HIS_KIN"/>
    <property type="match status" value="1"/>
</dbReference>